<feature type="domain" description="ABC transporter" evidence="4">
    <location>
        <begin position="5"/>
        <end position="234"/>
    </location>
</feature>
<evidence type="ECO:0000259" key="4">
    <source>
        <dbReference type="PROSITE" id="PS50893"/>
    </source>
</evidence>
<dbReference type="InterPro" id="IPR003593">
    <property type="entry name" value="AAA+_ATPase"/>
</dbReference>
<dbReference type="GO" id="GO:0016887">
    <property type="term" value="F:ATP hydrolysis activity"/>
    <property type="evidence" value="ECO:0007669"/>
    <property type="project" value="InterPro"/>
</dbReference>
<dbReference type="InterPro" id="IPR027417">
    <property type="entry name" value="P-loop_NTPase"/>
</dbReference>
<dbReference type="Pfam" id="PF00005">
    <property type="entry name" value="ABC_tran"/>
    <property type="match status" value="1"/>
</dbReference>
<evidence type="ECO:0000313" key="5">
    <source>
        <dbReference type="EMBL" id="SEQ89192.1"/>
    </source>
</evidence>
<dbReference type="SUPFAM" id="SSF52540">
    <property type="entry name" value="P-loop containing nucleoside triphosphate hydrolases"/>
    <property type="match status" value="1"/>
</dbReference>
<keyword evidence="1" id="KW-0813">Transport</keyword>
<evidence type="ECO:0000256" key="2">
    <source>
        <dbReference type="ARBA" id="ARBA00022741"/>
    </source>
</evidence>
<dbReference type="InterPro" id="IPR051782">
    <property type="entry name" value="ABC_Transporter_VariousFunc"/>
</dbReference>
<keyword evidence="2" id="KW-0547">Nucleotide-binding</keyword>
<dbReference type="PANTHER" id="PTHR42939">
    <property type="entry name" value="ABC TRANSPORTER ATP-BINDING PROTEIN ALBC-RELATED"/>
    <property type="match status" value="1"/>
</dbReference>
<name>A0A1H9JQT1_9LACT</name>
<dbReference type="AlphaFoldDB" id="A0A1H9JQT1"/>
<gene>
    <name evidence="5" type="ORF">SAMN05421767_1104</name>
</gene>
<organism evidence="5 6">
    <name type="scientific">Granulicatella balaenopterae</name>
    <dbReference type="NCBI Taxonomy" id="137733"/>
    <lineage>
        <taxon>Bacteria</taxon>
        <taxon>Bacillati</taxon>
        <taxon>Bacillota</taxon>
        <taxon>Bacilli</taxon>
        <taxon>Lactobacillales</taxon>
        <taxon>Carnobacteriaceae</taxon>
        <taxon>Granulicatella</taxon>
    </lineage>
</organism>
<dbReference type="PANTHER" id="PTHR42939:SF1">
    <property type="entry name" value="ABC TRANSPORTER ATP-BINDING PROTEIN ALBC-RELATED"/>
    <property type="match status" value="1"/>
</dbReference>
<dbReference type="GO" id="GO:0005524">
    <property type="term" value="F:ATP binding"/>
    <property type="evidence" value="ECO:0007669"/>
    <property type="project" value="UniProtKB-KW"/>
</dbReference>
<dbReference type="PROSITE" id="PS50893">
    <property type="entry name" value="ABC_TRANSPORTER_2"/>
    <property type="match status" value="1"/>
</dbReference>
<evidence type="ECO:0000313" key="6">
    <source>
        <dbReference type="Proteomes" id="UP000198556"/>
    </source>
</evidence>
<reference evidence="5 6" key="1">
    <citation type="submission" date="2016-10" db="EMBL/GenBank/DDBJ databases">
        <authorList>
            <person name="de Groot N.N."/>
        </authorList>
    </citation>
    <scope>NUCLEOTIDE SEQUENCE [LARGE SCALE GENOMIC DNA]</scope>
    <source>
        <strain evidence="5 6">DSM 15827</strain>
    </source>
</reference>
<dbReference type="SMART" id="SM00382">
    <property type="entry name" value="AAA"/>
    <property type="match status" value="1"/>
</dbReference>
<evidence type="ECO:0000256" key="3">
    <source>
        <dbReference type="ARBA" id="ARBA00022840"/>
    </source>
</evidence>
<dbReference type="RefSeq" id="WP_089746318.1">
    <property type="nucleotide sequence ID" value="NZ_FOGF01000010.1"/>
</dbReference>
<dbReference type="InterPro" id="IPR003439">
    <property type="entry name" value="ABC_transporter-like_ATP-bd"/>
</dbReference>
<evidence type="ECO:0000256" key="1">
    <source>
        <dbReference type="ARBA" id="ARBA00022448"/>
    </source>
</evidence>
<dbReference type="STRING" id="137733.SAMN05421767_1104"/>
<dbReference type="Gene3D" id="3.40.50.300">
    <property type="entry name" value="P-loop containing nucleotide triphosphate hydrolases"/>
    <property type="match status" value="1"/>
</dbReference>
<proteinExistence type="predicted"/>
<dbReference type="EMBL" id="FOGF01000010">
    <property type="protein sequence ID" value="SEQ89192.1"/>
    <property type="molecule type" value="Genomic_DNA"/>
</dbReference>
<dbReference type="Proteomes" id="UP000198556">
    <property type="component" value="Unassembled WGS sequence"/>
</dbReference>
<sequence>MGNIVEFKNVNKKFGKSTIIKNASFCIKRNAICGFIGPNGAGKTTIIKLLLGIIPKTDGEIKIMIDDNKTNQTDSLSSIGTIVSGPAYYGNLNAYQNIKIVANMKNIDLTDKQIEDYLELVGLDNIANKKVSHFSMGMKQRLAIACSLIGDPQFLIWDEPINGLDPTGIIEIRNLMTKLHQTRNVTFLISSHILSELDKIVDKIILINKGSIVYNGTAEELLEKYQCATLEEAYMNCMQNVEG</sequence>
<dbReference type="OrthoDB" id="9804819at2"/>
<keyword evidence="6" id="KW-1185">Reference proteome</keyword>
<protein>
    <submittedName>
        <fullName evidence="5">ABC-2 type transport system ATP-binding protein</fullName>
    </submittedName>
</protein>
<accession>A0A1H9JQT1</accession>
<keyword evidence="3 5" id="KW-0067">ATP-binding</keyword>